<organism evidence="2 3">
    <name type="scientific">Pseudoduganella chitinolytica</name>
    <dbReference type="NCBI Taxonomy" id="34070"/>
    <lineage>
        <taxon>Bacteria</taxon>
        <taxon>Pseudomonadati</taxon>
        <taxon>Pseudomonadota</taxon>
        <taxon>Betaproteobacteria</taxon>
        <taxon>Burkholderiales</taxon>
        <taxon>Oxalobacteraceae</taxon>
        <taxon>Telluria group</taxon>
        <taxon>Pseudoduganella</taxon>
    </lineage>
</organism>
<sequence length="99" mass="10738">MQMRDSRERPPAYGVGWRRSARAWQDGNAFDGDASGLFTTVGNVPITLWTDPVNNNIVYGKANGTTVFAAYLEETGTPLSGAKMDGAIRGDQGPHHQSR</sequence>
<evidence type="ECO:0000313" key="3">
    <source>
        <dbReference type="Proteomes" id="UP001216510"/>
    </source>
</evidence>
<evidence type="ECO:0000313" key="2">
    <source>
        <dbReference type="EMBL" id="WEF35586.1"/>
    </source>
</evidence>
<dbReference type="Proteomes" id="UP001216510">
    <property type="component" value="Chromosome"/>
</dbReference>
<feature type="region of interest" description="Disordered" evidence="1">
    <location>
        <begin position="80"/>
        <end position="99"/>
    </location>
</feature>
<dbReference type="EMBL" id="CP119083">
    <property type="protein sequence ID" value="WEF35586.1"/>
    <property type="molecule type" value="Genomic_DNA"/>
</dbReference>
<proteinExistence type="predicted"/>
<accession>A0ABY8BL02</accession>
<name>A0ABY8BL02_9BURK</name>
<keyword evidence="3" id="KW-1185">Reference proteome</keyword>
<gene>
    <name evidence="2" type="ORF">PX653_12795</name>
</gene>
<reference evidence="2 3" key="1">
    <citation type="submission" date="2023-02" db="EMBL/GenBank/DDBJ databases">
        <title>Gemone sequence of Telluria chitinolytica ACM 3522T.</title>
        <authorList>
            <person name="Frediansyah A."/>
            <person name="Miess H."/>
            <person name="Gross H."/>
        </authorList>
    </citation>
    <scope>NUCLEOTIDE SEQUENCE [LARGE SCALE GENOMIC DNA]</scope>
    <source>
        <strain evidence="2 3">ACM 3522</strain>
    </source>
</reference>
<dbReference type="RefSeq" id="WP_277418236.1">
    <property type="nucleotide sequence ID" value="NZ_CP119083.1"/>
</dbReference>
<evidence type="ECO:0000256" key="1">
    <source>
        <dbReference type="SAM" id="MobiDB-lite"/>
    </source>
</evidence>
<protein>
    <submittedName>
        <fullName evidence="2">Uncharacterized protein</fullName>
    </submittedName>
</protein>
<feature type="compositionally biased region" description="Basic and acidic residues" evidence="1">
    <location>
        <begin position="86"/>
        <end position="99"/>
    </location>
</feature>